<keyword evidence="3" id="KW-1185">Reference proteome</keyword>
<proteinExistence type="predicted"/>
<feature type="chain" id="PRO_5042240580" description="Secreted protein" evidence="1">
    <location>
        <begin position="18"/>
        <end position="92"/>
    </location>
</feature>
<name>A0AAD9H4T1_9PEZI</name>
<gene>
    <name evidence="2" type="ORF">LX32DRAFT_192685</name>
</gene>
<sequence>MPAWCVVLLDAALSTQAKLYGSETMGIVMRERSIHGYRHGFCLFLFPLKLCRRDPCAEANHHTFIKGLLRSLPIWLHPSPLTLPRRVDCLAL</sequence>
<evidence type="ECO:0000313" key="2">
    <source>
        <dbReference type="EMBL" id="KAK2022486.1"/>
    </source>
</evidence>
<feature type="signal peptide" evidence="1">
    <location>
        <begin position="1"/>
        <end position="17"/>
    </location>
</feature>
<evidence type="ECO:0000256" key="1">
    <source>
        <dbReference type="SAM" id="SignalP"/>
    </source>
</evidence>
<dbReference type="EMBL" id="MU843041">
    <property type="protein sequence ID" value="KAK2022486.1"/>
    <property type="molecule type" value="Genomic_DNA"/>
</dbReference>
<organism evidence="2 3">
    <name type="scientific">Colletotrichum zoysiae</name>
    <dbReference type="NCBI Taxonomy" id="1216348"/>
    <lineage>
        <taxon>Eukaryota</taxon>
        <taxon>Fungi</taxon>
        <taxon>Dikarya</taxon>
        <taxon>Ascomycota</taxon>
        <taxon>Pezizomycotina</taxon>
        <taxon>Sordariomycetes</taxon>
        <taxon>Hypocreomycetidae</taxon>
        <taxon>Glomerellales</taxon>
        <taxon>Glomerellaceae</taxon>
        <taxon>Colletotrichum</taxon>
        <taxon>Colletotrichum graminicola species complex</taxon>
    </lineage>
</organism>
<evidence type="ECO:0000313" key="3">
    <source>
        <dbReference type="Proteomes" id="UP001232148"/>
    </source>
</evidence>
<reference evidence="2" key="1">
    <citation type="submission" date="2021-06" db="EMBL/GenBank/DDBJ databases">
        <title>Comparative genomics, transcriptomics and evolutionary studies reveal genomic signatures of adaptation to plant cell wall in hemibiotrophic fungi.</title>
        <authorList>
            <consortium name="DOE Joint Genome Institute"/>
            <person name="Baroncelli R."/>
            <person name="Diaz J.F."/>
            <person name="Benocci T."/>
            <person name="Peng M."/>
            <person name="Battaglia E."/>
            <person name="Haridas S."/>
            <person name="Andreopoulos W."/>
            <person name="Labutti K."/>
            <person name="Pangilinan J."/>
            <person name="Floch G.L."/>
            <person name="Makela M.R."/>
            <person name="Henrissat B."/>
            <person name="Grigoriev I.V."/>
            <person name="Crouch J.A."/>
            <person name="De Vries R.P."/>
            <person name="Sukno S.A."/>
            <person name="Thon M.R."/>
        </authorList>
    </citation>
    <scope>NUCLEOTIDE SEQUENCE</scope>
    <source>
        <strain evidence="2">MAFF235873</strain>
    </source>
</reference>
<evidence type="ECO:0008006" key="4">
    <source>
        <dbReference type="Google" id="ProtNLM"/>
    </source>
</evidence>
<accession>A0AAD9H4T1</accession>
<protein>
    <recommendedName>
        <fullName evidence="4">Secreted protein</fullName>
    </recommendedName>
</protein>
<dbReference type="AlphaFoldDB" id="A0AAD9H4T1"/>
<comment type="caution">
    <text evidence="2">The sequence shown here is derived from an EMBL/GenBank/DDBJ whole genome shotgun (WGS) entry which is preliminary data.</text>
</comment>
<keyword evidence="1" id="KW-0732">Signal</keyword>
<dbReference type="Proteomes" id="UP001232148">
    <property type="component" value="Unassembled WGS sequence"/>
</dbReference>